<feature type="domain" description="Glutamine amidotransferase" evidence="1">
    <location>
        <begin position="44"/>
        <end position="200"/>
    </location>
</feature>
<dbReference type="Proteomes" id="UP001162780">
    <property type="component" value="Chromosome"/>
</dbReference>
<evidence type="ECO:0000313" key="2">
    <source>
        <dbReference type="EMBL" id="WAR43970.1"/>
    </source>
</evidence>
<evidence type="ECO:0000259" key="1">
    <source>
        <dbReference type="Pfam" id="PF00117"/>
    </source>
</evidence>
<keyword evidence="2" id="KW-0315">Glutamine amidotransferase</keyword>
<dbReference type="PROSITE" id="PS51273">
    <property type="entry name" value="GATASE_TYPE_1"/>
    <property type="match status" value="1"/>
</dbReference>
<dbReference type="EMBL" id="CP113517">
    <property type="protein sequence ID" value="WAR43970.1"/>
    <property type="molecule type" value="Genomic_DNA"/>
</dbReference>
<reference evidence="2" key="1">
    <citation type="submission" date="2022-11" db="EMBL/GenBank/DDBJ databases">
        <title>Methylomonas rapida sp. nov., Carotenoid-Producing Obligate Methanotrophs with High Growth Characteristics and Biotechnological Potential.</title>
        <authorList>
            <person name="Tikhonova E.N."/>
            <person name="Suleimanov R.Z."/>
            <person name="Miroshnikov K."/>
            <person name="Oshkin I.Y."/>
            <person name="Belova S.E."/>
            <person name="Danilova O.V."/>
            <person name="Ashikhmin A."/>
            <person name="Konopkin A."/>
            <person name="But S.Y."/>
            <person name="Khmelenina V.N."/>
            <person name="Kuznetsov N."/>
            <person name="Pimenov N.V."/>
            <person name="Dedysh S.N."/>
        </authorList>
    </citation>
    <scope>NUCLEOTIDE SEQUENCE</scope>
    <source>
        <strain evidence="2">MP1</strain>
    </source>
</reference>
<dbReference type="Pfam" id="PF00117">
    <property type="entry name" value="GATase"/>
    <property type="match status" value="1"/>
</dbReference>
<dbReference type="RefSeq" id="WP_255188959.1">
    <property type="nucleotide sequence ID" value="NZ_CP113517.1"/>
</dbReference>
<dbReference type="PANTHER" id="PTHR42695:SF5">
    <property type="entry name" value="GLUTAMINE AMIDOTRANSFERASE YLR126C-RELATED"/>
    <property type="match status" value="1"/>
</dbReference>
<keyword evidence="3" id="KW-1185">Reference proteome</keyword>
<evidence type="ECO:0000313" key="3">
    <source>
        <dbReference type="Proteomes" id="UP001162780"/>
    </source>
</evidence>
<dbReference type="InterPro" id="IPR029062">
    <property type="entry name" value="Class_I_gatase-like"/>
</dbReference>
<accession>A0ABY7GFD4</accession>
<protein>
    <submittedName>
        <fullName evidence="2">Type 1 glutamine amidotransferase</fullName>
    </submittedName>
</protein>
<name>A0ABY7GFD4_9GAMM</name>
<gene>
    <name evidence="2" type="ORF">NM686_016570</name>
</gene>
<proteinExistence type="predicted"/>
<dbReference type="SUPFAM" id="SSF52317">
    <property type="entry name" value="Class I glutamine amidotransferase-like"/>
    <property type="match status" value="1"/>
</dbReference>
<dbReference type="CDD" id="cd01741">
    <property type="entry name" value="GATase1_1"/>
    <property type="match status" value="1"/>
</dbReference>
<dbReference type="PANTHER" id="PTHR42695">
    <property type="entry name" value="GLUTAMINE AMIDOTRANSFERASE YLR126C-RELATED"/>
    <property type="match status" value="1"/>
</dbReference>
<organism evidence="2 3">
    <name type="scientific">Methylomonas rapida</name>
    <dbReference type="NCBI Taxonomy" id="2963939"/>
    <lineage>
        <taxon>Bacteria</taxon>
        <taxon>Pseudomonadati</taxon>
        <taxon>Pseudomonadota</taxon>
        <taxon>Gammaproteobacteria</taxon>
        <taxon>Methylococcales</taxon>
        <taxon>Methylococcaceae</taxon>
        <taxon>Methylomonas</taxon>
    </lineage>
</organism>
<dbReference type="Gene3D" id="3.40.50.880">
    <property type="match status" value="1"/>
</dbReference>
<sequence>MHYGADTRYALAQHLETAMNQSEKVIRVFQHDGCGGMGYLASFLDARRVSYEMIRIDQQQALPQDILDSAGLIFLGSNLSVNSDHPWIADEIELIRQAAEIDLPVLGICFGGQLISKALGGHISKAPAMQIGWFRVESTAEASTLIDAQLPSSFEAFEWHEDTFSVPTGGIPLFYGECVKQQGFLHGRCLALQFHLEITRHKIQDCLLQARKRVADSSACVHPSEQMLHDLDDRITRLHAVSDSLFQWWLKLGGEEKNDSSSHEYQPPQ</sequence>
<dbReference type="InterPro" id="IPR017926">
    <property type="entry name" value="GATASE"/>
</dbReference>
<dbReference type="InterPro" id="IPR044992">
    <property type="entry name" value="ChyE-like"/>
</dbReference>